<dbReference type="eggNOG" id="COG4122">
    <property type="taxonomic scope" value="Bacteria"/>
</dbReference>
<dbReference type="HOGENOM" id="CLU_067676_4_0_0"/>
<dbReference type="Proteomes" id="UP000006362">
    <property type="component" value="Chromosome"/>
</dbReference>
<dbReference type="InterPro" id="IPR029063">
    <property type="entry name" value="SAM-dependent_MTases_sf"/>
</dbReference>
<dbReference type="InterPro" id="IPR050362">
    <property type="entry name" value="Cation-dep_OMT"/>
</dbReference>
<keyword evidence="1" id="KW-0489">Methyltransferase</keyword>
<dbReference type="KEGG" id="tam:Theam_0798"/>
<protein>
    <submittedName>
        <fullName evidence="4">O-methyltransferase family 3</fullName>
    </submittedName>
</protein>
<dbReference type="PROSITE" id="PS51682">
    <property type="entry name" value="SAM_OMT_I"/>
    <property type="match status" value="1"/>
</dbReference>
<accession>E8T6I1</accession>
<dbReference type="CDD" id="cd02440">
    <property type="entry name" value="AdoMet_MTases"/>
    <property type="match status" value="1"/>
</dbReference>
<dbReference type="Pfam" id="PF01596">
    <property type="entry name" value="Methyltransf_3"/>
    <property type="match status" value="1"/>
</dbReference>
<dbReference type="PANTHER" id="PTHR10509:SF14">
    <property type="entry name" value="CAFFEOYL-COA O-METHYLTRANSFERASE 3-RELATED"/>
    <property type="match status" value="1"/>
</dbReference>
<gene>
    <name evidence="4" type="ordered locus">Theam_0798</name>
</gene>
<proteinExistence type="predicted"/>
<dbReference type="GO" id="GO:0008171">
    <property type="term" value="F:O-methyltransferase activity"/>
    <property type="evidence" value="ECO:0007669"/>
    <property type="project" value="InterPro"/>
</dbReference>
<dbReference type="STRING" id="648996.Theam_0798"/>
<dbReference type="PANTHER" id="PTHR10509">
    <property type="entry name" value="O-METHYLTRANSFERASE-RELATED"/>
    <property type="match status" value="1"/>
</dbReference>
<dbReference type="Gene3D" id="3.40.50.150">
    <property type="entry name" value="Vaccinia Virus protein VP39"/>
    <property type="match status" value="1"/>
</dbReference>
<keyword evidence="5" id="KW-1185">Reference proteome</keyword>
<keyword evidence="2" id="KW-0808">Transferase</keyword>
<dbReference type="InterPro" id="IPR002935">
    <property type="entry name" value="SAM_O-MeTrfase"/>
</dbReference>
<evidence type="ECO:0000256" key="1">
    <source>
        <dbReference type="ARBA" id="ARBA00022603"/>
    </source>
</evidence>
<dbReference type="EMBL" id="CP002444">
    <property type="protein sequence ID" value="ADU96765.1"/>
    <property type="molecule type" value="Genomic_DNA"/>
</dbReference>
<organism evidence="4 5">
    <name type="scientific">Thermovibrio ammonificans (strain DSM 15698 / JCM 12110 / HB-1)</name>
    <dbReference type="NCBI Taxonomy" id="648996"/>
    <lineage>
        <taxon>Bacteria</taxon>
        <taxon>Pseudomonadati</taxon>
        <taxon>Aquificota</taxon>
        <taxon>Aquificia</taxon>
        <taxon>Desulfurobacteriales</taxon>
        <taxon>Desulfurobacteriaceae</taxon>
        <taxon>Thermovibrio</taxon>
    </lineage>
</organism>
<dbReference type="GO" id="GO:0032259">
    <property type="term" value="P:methylation"/>
    <property type="evidence" value="ECO:0007669"/>
    <property type="project" value="UniProtKB-KW"/>
</dbReference>
<dbReference type="GO" id="GO:0008757">
    <property type="term" value="F:S-adenosylmethionine-dependent methyltransferase activity"/>
    <property type="evidence" value="ECO:0007669"/>
    <property type="project" value="TreeGrafter"/>
</dbReference>
<evidence type="ECO:0000256" key="2">
    <source>
        <dbReference type="ARBA" id="ARBA00022679"/>
    </source>
</evidence>
<dbReference type="SUPFAM" id="SSF53335">
    <property type="entry name" value="S-adenosyl-L-methionine-dependent methyltransferases"/>
    <property type="match status" value="1"/>
</dbReference>
<evidence type="ECO:0000313" key="5">
    <source>
        <dbReference type="Proteomes" id="UP000006362"/>
    </source>
</evidence>
<evidence type="ECO:0000313" key="4">
    <source>
        <dbReference type="EMBL" id="ADU96765.1"/>
    </source>
</evidence>
<name>E8T6I1_THEA1</name>
<reference evidence="4" key="1">
    <citation type="submission" date="2011-01" db="EMBL/GenBank/DDBJ databases">
        <title>Complete sequence of chromosome of Thermovibrio ammonificans HB-1.</title>
        <authorList>
            <consortium name="US DOE Joint Genome Institute"/>
            <person name="Lucas S."/>
            <person name="Copeland A."/>
            <person name="Lapidus A."/>
            <person name="Cheng J.-F."/>
            <person name="Goodwin L."/>
            <person name="Pitluck S."/>
            <person name="Davenport K."/>
            <person name="Detter J.C."/>
            <person name="Han C."/>
            <person name="Tapia R."/>
            <person name="Land M."/>
            <person name="Hauser L."/>
            <person name="Kyrpides N."/>
            <person name="Ivanova N."/>
            <person name="Ovchinnikova G."/>
            <person name="Vetriani C."/>
            <person name="Woyke T."/>
        </authorList>
    </citation>
    <scope>NUCLEOTIDE SEQUENCE [LARGE SCALE GENOMIC DNA]</scope>
    <source>
        <strain evidence="4">HB-1</strain>
    </source>
</reference>
<dbReference type="AlphaFoldDB" id="E8T6I1"/>
<sequence>MEFKRWRNLSEILPQDVEEFCNSFNSEEPILRELRELATREKVPILLPSAAQLLRLIVKLRKPRKVLEVGTGIGYSTLTIHFASPESSITTVDSNPKRLKTAESFFQRANAPVETVLADGLEFMREALSAGEEYDLIFIDSTKGEYPFYIYKVEALLSDRGIAIFDNVLFRGLVAKDEEEIPDKYKRSTNLLKLFLNQLVKFPNYSTIILPIGDGFAIHQPLR</sequence>
<dbReference type="RefSeq" id="WP_013537551.1">
    <property type="nucleotide sequence ID" value="NC_014926.1"/>
</dbReference>
<dbReference type="OrthoDB" id="9799672at2"/>
<evidence type="ECO:0000256" key="3">
    <source>
        <dbReference type="ARBA" id="ARBA00022691"/>
    </source>
</evidence>
<keyword evidence="3" id="KW-0949">S-adenosyl-L-methionine</keyword>